<dbReference type="InParanoid" id="A0A2G5C4D3"/>
<dbReference type="AlphaFoldDB" id="A0A2G5C4D3"/>
<keyword evidence="7" id="KW-1185">Reference proteome</keyword>
<evidence type="ECO:0000256" key="4">
    <source>
        <dbReference type="ARBA" id="ARBA00022833"/>
    </source>
</evidence>
<evidence type="ECO:0000313" key="7">
    <source>
        <dbReference type="Proteomes" id="UP000230069"/>
    </source>
</evidence>
<dbReference type="GO" id="GO:0005634">
    <property type="term" value="C:nucleus"/>
    <property type="evidence" value="ECO:0007669"/>
    <property type="project" value="UniProtKB-SubCell"/>
</dbReference>
<dbReference type="STRING" id="218851.A0A2G5C4D3"/>
<dbReference type="InterPro" id="IPR052035">
    <property type="entry name" value="ZnF_BED_domain_contain"/>
</dbReference>
<evidence type="ECO:0000256" key="3">
    <source>
        <dbReference type="ARBA" id="ARBA00022771"/>
    </source>
</evidence>
<keyword evidence="5" id="KW-0539">Nucleus</keyword>
<dbReference type="GO" id="GO:0008270">
    <property type="term" value="F:zinc ion binding"/>
    <property type="evidence" value="ECO:0007669"/>
    <property type="project" value="UniProtKB-KW"/>
</dbReference>
<gene>
    <name evidence="6" type="ORF">AQUCO_09900007v1</name>
</gene>
<dbReference type="PANTHER" id="PTHR46481">
    <property type="entry name" value="ZINC FINGER BED DOMAIN-CONTAINING PROTEIN 4"/>
    <property type="match status" value="1"/>
</dbReference>
<reference evidence="6 7" key="1">
    <citation type="submission" date="2017-09" db="EMBL/GenBank/DDBJ databases">
        <title>WGS assembly of Aquilegia coerulea Goldsmith.</title>
        <authorList>
            <person name="Hodges S."/>
            <person name="Kramer E."/>
            <person name="Nordborg M."/>
            <person name="Tomkins J."/>
            <person name="Borevitz J."/>
            <person name="Derieg N."/>
            <person name="Yan J."/>
            <person name="Mihaltcheva S."/>
            <person name="Hayes R.D."/>
            <person name="Rokhsar D."/>
        </authorList>
    </citation>
    <scope>NUCLEOTIDE SEQUENCE [LARGE SCALE GENOMIC DNA]</scope>
    <source>
        <strain evidence="7">cv. Goldsmith</strain>
    </source>
</reference>
<name>A0A2G5C4D3_AQUCA</name>
<sequence>MCKDLLAFGGTSGTSHLRRHMERCTNKNSSAVSEPIVGRTPNGGVYYFTFSQVVARRETVRYFVQEDVPFNKIGKPSFRRWIRNSFGPQFNPPCRNTLKNDVIKVFNEEQVGLKELFKSIPGKVSYI</sequence>
<keyword evidence="3" id="KW-0863">Zinc-finger</keyword>
<dbReference type="OrthoDB" id="1900170at2759"/>
<comment type="subcellular location">
    <subcellularLocation>
        <location evidence="1">Nucleus</location>
    </subcellularLocation>
</comment>
<keyword evidence="2" id="KW-0479">Metal-binding</keyword>
<dbReference type="PANTHER" id="PTHR46481:SF10">
    <property type="entry name" value="ZINC FINGER BED DOMAIN-CONTAINING PROTEIN 39"/>
    <property type="match status" value="1"/>
</dbReference>
<keyword evidence="4" id="KW-0862">Zinc</keyword>
<evidence type="ECO:0000313" key="6">
    <source>
        <dbReference type="EMBL" id="PIA26126.1"/>
    </source>
</evidence>
<dbReference type="EMBL" id="KZ305115">
    <property type="protein sequence ID" value="PIA26126.1"/>
    <property type="molecule type" value="Genomic_DNA"/>
</dbReference>
<organism evidence="6 7">
    <name type="scientific">Aquilegia coerulea</name>
    <name type="common">Rocky mountain columbine</name>
    <dbReference type="NCBI Taxonomy" id="218851"/>
    <lineage>
        <taxon>Eukaryota</taxon>
        <taxon>Viridiplantae</taxon>
        <taxon>Streptophyta</taxon>
        <taxon>Embryophyta</taxon>
        <taxon>Tracheophyta</taxon>
        <taxon>Spermatophyta</taxon>
        <taxon>Magnoliopsida</taxon>
        <taxon>Ranunculales</taxon>
        <taxon>Ranunculaceae</taxon>
        <taxon>Thalictroideae</taxon>
        <taxon>Aquilegia</taxon>
    </lineage>
</organism>
<evidence type="ECO:0000256" key="2">
    <source>
        <dbReference type="ARBA" id="ARBA00022723"/>
    </source>
</evidence>
<proteinExistence type="predicted"/>
<evidence type="ECO:0008006" key="8">
    <source>
        <dbReference type="Google" id="ProtNLM"/>
    </source>
</evidence>
<dbReference type="Proteomes" id="UP000230069">
    <property type="component" value="Unassembled WGS sequence"/>
</dbReference>
<protein>
    <recommendedName>
        <fullName evidence="8">BED-type domain-containing protein</fullName>
    </recommendedName>
</protein>
<evidence type="ECO:0000256" key="1">
    <source>
        <dbReference type="ARBA" id="ARBA00004123"/>
    </source>
</evidence>
<evidence type="ECO:0000256" key="5">
    <source>
        <dbReference type="ARBA" id="ARBA00023242"/>
    </source>
</evidence>
<accession>A0A2G5C4D3</accession>